<dbReference type="Pfam" id="PF20151">
    <property type="entry name" value="DUF6533"/>
    <property type="match status" value="1"/>
</dbReference>
<dbReference type="Proteomes" id="UP000714275">
    <property type="component" value="Unassembled WGS sequence"/>
</dbReference>
<gene>
    <name evidence="4" type="ORF">EV702DRAFT_1113974</name>
</gene>
<dbReference type="AlphaFoldDB" id="A0A9P6ZSJ3"/>
<feature type="region of interest" description="Disordered" evidence="1">
    <location>
        <begin position="364"/>
        <end position="383"/>
    </location>
</feature>
<evidence type="ECO:0000313" key="4">
    <source>
        <dbReference type="EMBL" id="KAG1775960.1"/>
    </source>
</evidence>
<dbReference type="OrthoDB" id="2679643at2759"/>
<accession>A0A9P6ZSJ3</accession>
<keyword evidence="2" id="KW-0472">Membrane</keyword>
<sequence length="383" mass="42546">MCRILYFELLAVQRERCHHDEHCLTLGHGNPLKFIRGTLQPFSTTSSVMPTLLDDFIIGKTAFIHSTDVAVASAALIVYDHVITFDQEVDLFWTGRRDASRFFYLSVKYVPLQCNISLIVHLQIRYLGLIQAFFKALHIGNVTLITLGAALCQAVIALRVWYLFARNRQIRIFAASLYIVCIGSTVALTGSLFNQIFQEMANPSFIKSPTIFALVYAPSFVDHSVLFALKVYRYMASDRFQRRSSLLEGFLKEGFIMYACAMGSLLYTIIALSLTNPSQLDVYFTGLQGSLVVGATIVSVCHALLSIRSISATLHVDPAWLLNHAELSRVQWTKGNSEGEIFVELDGSSNTELPMTNLSHTLPPVVVSSSGDDFDSLGPPTKS</sequence>
<feature type="domain" description="DUF6533" evidence="3">
    <location>
        <begin position="69"/>
        <end position="112"/>
    </location>
</feature>
<evidence type="ECO:0000313" key="5">
    <source>
        <dbReference type="Proteomes" id="UP000714275"/>
    </source>
</evidence>
<reference evidence="4" key="1">
    <citation type="journal article" date="2020" name="New Phytol.">
        <title>Comparative genomics reveals dynamic genome evolution in host specialist ectomycorrhizal fungi.</title>
        <authorList>
            <person name="Lofgren L.A."/>
            <person name="Nguyen N.H."/>
            <person name="Vilgalys R."/>
            <person name="Ruytinx J."/>
            <person name="Liao H.L."/>
            <person name="Branco S."/>
            <person name="Kuo A."/>
            <person name="LaButti K."/>
            <person name="Lipzen A."/>
            <person name="Andreopoulos W."/>
            <person name="Pangilinan J."/>
            <person name="Riley R."/>
            <person name="Hundley H."/>
            <person name="Na H."/>
            <person name="Barry K."/>
            <person name="Grigoriev I.V."/>
            <person name="Stajich J.E."/>
            <person name="Kennedy P.G."/>
        </authorList>
    </citation>
    <scope>NUCLEOTIDE SEQUENCE</scope>
    <source>
        <strain evidence="4">DOB743</strain>
    </source>
</reference>
<proteinExistence type="predicted"/>
<dbReference type="EMBL" id="JABBWD010000030">
    <property type="protein sequence ID" value="KAG1775960.1"/>
    <property type="molecule type" value="Genomic_DNA"/>
</dbReference>
<dbReference type="InterPro" id="IPR045340">
    <property type="entry name" value="DUF6533"/>
</dbReference>
<evidence type="ECO:0000259" key="3">
    <source>
        <dbReference type="Pfam" id="PF20151"/>
    </source>
</evidence>
<protein>
    <recommendedName>
        <fullName evidence="3">DUF6533 domain-containing protein</fullName>
    </recommendedName>
</protein>
<evidence type="ECO:0000256" key="1">
    <source>
        <dbReference type="SAM" id="MobiDB-lite"/>
    </source>
</evidence>
<comment type="caution">
    <text evidence="4">The sequence shown here is derived from an EMBL/GenBank/DDBJ whole genome shotgun (WGS) entry which is preliminary data.</text>
</comment>
<feature type="transmembrane region" description="Helical" evidence="2">
    <location>
        <begin position="286"/>
        <end position="305"/>
    </location>
</feature>
<feature type="transmembrane region" description="Helical" evidence="2">
    <location>
        <begin position="172"/>
        <end position="193"/>
    </location>
</feature>
<keyword evidence="5" id="KW-1185">Reference proteome</keyword>
<organism evidence="4 5">
    <name type="scientific">Suillus placidus</name>
    <dbReference type="NCBI Taxonomy" id="48579"/>
    <lineage>
        <taxon>Eukaryota</taxon>
        <taxon>Fungi</taxon>
        <taxon>Dikarya</taxon>
        <taxon>Basidiomycota</taxon>
        <taxon>Agaricomycotina</taxon>
        <taxon>Agaricomycetes</taxon>
        <taxon>Agaricomycetidae</taxon>
        <taxon>Boletales</taxon>
        <taxon>Suillineae</taxon>
        <taxon>Suillaceae</taxon>
        <taxon>Suillus</taxon>
    </lineage>
</organism>
<evidence type="ECO:0000256" key="2">
    <source>
        <dbReference type="SAM" id="Phobius"/>
    </source>
</evidence>
<keyword evidence="2" id="KW-1133">Transmembrane helix</keyword>
<feature type="transmembrane region" description="Helical" evidence="2">
    <location>
        <begin position="255"/>
        <end position="274"/>
    </location>
</feature>
<keyword evidence="2" id="KW-0812">Transmembrane</keyword>
<feature type="transmembrane region" description="Helical" evidence="2">
    <location>
        <begin position="213"/>
        <end position="234"/>
    </location>
</feature>
<feature type="transmembrane region" description="Helical" evidence="2">
    <location>
        <begin position="144"/>
        <end position="165"/>
    </location>
</feature>
<name>A0A9P6ZSJ3_9AGAM</name>
<feature type="transmembrane region" description="Helical" evidence="2">
    <location>
        <begin position="102"/>
        <end position="124"/>
    </location>
</feature>